<evidence type="ECO:0000256" key="2">
    <source>
        <dbReference type="SAM" id="Phobius"/>
    </source>
</evidence>
<dbReference type="EMBL" id="JAXCLX010000002">
    <property type="protein sequence ID" value="MDY0872954.1"/>
    <property type="molecule type" value="Genomic_DNA"/>
</dbReference>
<dbReference type="Proteomes" id="UP001271769">
    <property type="component" value="Unassembled WGS sequence"/>
</dbReference>
<keyword evidence="2" id="KW-0472">Membrane</keyword>
<feature type="transmembrane region" description="Helical" evidence="2">
    <location>
        <begin position="119"/>
        <end position="142"/>
    </location>
</feature>
<keyword evidence="2" id="KW-1133">Transmembrane helix</keyword>
<feature type="transmembrane region" description="Helical" evidence="2">
    <location>
        <begin position="217"/>
        <end position="239"/>
    </location>
</feature>
<feature type="transmembrane region" description="Helical" evidence="2">
    <location>
        <begin position="275"/>
        <end position="301"/>
    </location>
</feature>
<feature type="transmembrane region" description="Helical" evidence="2">
    <location>
        <begin position="163"/>
        <end position="188"/>
    </location>
</feature>
<keyword evidence="2" id="KW-0812">Transmembrane</keyword>
<feature type="transmembrane region" description="Helical" evidence="2">
    <location>
        <begin position="88"/>
        <end position="113"/>
    </location>
</feature>
<evidence type="ECO:0000313" key="3">
    <source>
        <dbReference type="EMBL" id="MDY0872954.1"/>
    </source>
</evidence>
<evidence type="ECO:0000313" key="4">
    <source>
        <dbReference type="Proteomes" id="UP001271769"/>
    </source>
</evidence>
<dbReference type="Pfam" id="PF05987">
    <property type="entry name" value="DUF898"/>
    <property type="match status" value="1"/>
</dbReference>
<feature type="region of interest" description="Disordered" evidence="1">
    <location>
        <begin position="1"/>
        <end position="21"/>
    </location>
</feature>
<evidence type="ECO:0000256" key="1">
    <source>
        <dbReference type="SAM" id="MobiDB-lite"/>
    </source>
</evidence>
<dbReference type="RefSeq" id="WP_320501424.1">
    <property type="nucleotide sequence ID" value="NZ_JAXCLX010000002.1"/>
</dbReference>
<feature type="transmembrane region" description="Helical" evidence="2">
    <location>
        <begin position="330"/>
        <end position="349"/>
    </location>
</feature>
<dbReference type="InterPro" id="IPR010295">
    <property type="entry name" value="DUF898"/>
</dbReference>
<keyword evidence="4" id="KW-1185">Reference proteome</keyword>
<accession>A0ABU5E042</accession>
<name>A0ABU5E042_9PROT</name>
<protein>
    <submittedName>
        <fullName evidence="3">YjgN family protein</fullName>
    </submittedName>
</protein>
<sequence length="394" mass="43946">MSDIAAGAGQPAPETGFGRRPAEQQRTHFVYDGRLGELYWIFIKNILLTILTLSIWRFWGKTRIRRYLWSHTSLAGDRFEYTGTGGELFVGFIIVMVAFVIANIGITALHIVLEPGSMFHFAAQWIFGVFIVYLTFVAQYAAQRYRLTRTLWRGISGGMTGSAWAWGFKAMWFSILSLLSLTLAWPWAQMRLLDDRLNNSYFGDAKASIQSSSRALYVPYLLGAVVSYAVMGLIGYLGYRFLMDHYGDALQEIFTPIENPQDRVHTGEYAAAMGALYAIVLGGYLAVIVIAIIAYAAYYVALLREVANKLTLGGLQFSTSITIGRFIGRYLVNLLIIVLTLGLGLPIAIHRTMLFICRNVEIIGEIDGSEITRAELPRPKFGEGLLEAFDPGIL</sequence>
<reference evidence="3 4" key="1">
    <citation type="journal article" date="2013" name="Antonie Van Leeuwenhoek">
        <title>Dongia rigui sp. nov., isolated from freshwater of a large wetland in Korea.</title>
        <authorList>
            <person name="Baik K.S."/>
            <person name="Hwang Y.M."/>
            <person name="Choi J.S."/>
            <person name="Kwon J."/>
            <person name="Seong C.N."/>
        </authorList>
    </citation>
    <scope>NUCLEOTIDE SEQUENCE [LARGE SCALE GENOMIC DNA]</scope>
    <source>
        <strain evidence="3 4">04SU4-P</strain>
    </source>
</reference>
<comment type="caution">
    <text evidence="3">The sequence shown here is derived from an EMBL/GenBank/DDBJ whole genome shotgun (WGS) entry which is preliminary data.</text>
</comment>
<feature type="transmembrane region" description="Helical" evidence="2">
    <location>
        <begin position="38"/>
        <end position="59"/>
    </location>
</feature>
<organism evidence="3 4">
    <name type="scientific">Dongia rigui</name>
    <dbReference type="NCBI Taxonomy" id="940149"/>
    <lineage>
        <taxon>Bacteria</taxon>
        <taxon>Pseudomonadati</taxon>
        <taxon>Pseudomonadota</taxon>
        <taxon>Alphaproteobacteria</taxon>
        <taxon>Rhodospirillales</taxon>
        <taxon>Dongiaceae</taxon>
        <taxon>Dongia</taxon>
    </lineage>
</organism>
<gene>
    <name evidence="3" type="ORF">SMD31_13510</name>
</gene>
<proteinExistence type="predicted"/>